<sequence length="149" mass="16016">MKVLVPVDGSVHSLEALKVALDFVKFKNAEISVISVVPFIGGMEDHEISPARRERAMENIGKLADDAVKKACDLLSAENVVSSCTRTVVTSVSVPDAIIEFAETEKIDLIIMGSRGLSSSTRFKIGSVASQVVKYCPCSIYLVKGRVEG</sequence>
<reference evidence="3" key="1">
    <citation type="submission" date="2022-12" db="EMBL/GenBank/DDBJ databases">
        <title>Reference genome sequencing for broad-spectrum identification of bacterial and archaeal isolates by mass spectrometry.</title>
        <authorList>
            <person name="Sekiguchi Y."/>
            <person name="Tourlousse D.M."/>
        </authorList>
    </citation>
    <scope>NUCLEOTIDE SEQUENCE</scope>
    <source>
        <strain evidence="3">ASRB1</strain>
    </source>
</reference>
<dbReference type="SUPFAM" id="SSF52402">
    <property type="entry name" value="Adenine nucleotide alpha hydrolases-like"/>
    <property type="match status" value="1"/>
</dbReference>
<dbReference type="InterPro" id="IPR014729">
    <property type="entry name" value="Rossmann-like_a/b/a_fold"/>
</dbReference>
<evidence type="ECO:0000313" key="4">
    <source>
        <dbReference type="Proteomes" id="UP001144372"/>
    </source>
</evidence>
<dbReference type="CDD" id="cd00293">
    <property type="entry name" value="USP-like"/>
    <property type="match status" value="1"/>
</dbReference>
<comment type="caution">
    <text evidence="3">The sequence shown here is derived from an EMBL/GenBank/DDBJ whole genome shotgun (WGS) entry which is preliminary data.</text>
</comment>
<evidence type="ECO:0000256" key="1">
    <source>
        <dbReference type="ARBA" id="ARBA00008791"/>
    </source>
</evidence>
<dbReference type="Gene3D" id="3.40.50.620">
    <property type="entry name" value="HUPs"/>
    <property type="match status" value="1"/>
</dbReference>
<dbReference type="InterPro" id="IPR006016">
    <property type="entry name" value="UspA"/>
</dbReference>
<dbReference type="PANTHER" id="PTHR46268:SF6">
    <property type="entry name" value="UNIVERSAL STRESS PROTEIN UP12"/>
    <property type="match status" value="1"/>
</dbReference>
<organism evidence="3 4">
    <name type="scientific">Desulforhabdus amnigena</name>
    <dbReference type="NCBI Taxonomy" id="40218"/>
    <lineage>
        <taxon>Bacteria</taxon>
        <taxon>Pseudomonadati</taxon>
        <taxon>Thermodesulfobacteriota</taxon>
        <taxon>Syntrophobacteria</taxon>
        <taxon>Syntrophobacterales</taxon>
        <taxon>Syntrophobacteraceae</taxon>
        <taxon>Desulforhabdus</taxon>
    </lineage>
</organism>
<dbReference type="InterPro" id="IPR006015">
    <property type="entry name" value="Universal_stress_UspA"/>
</dbReference>
<dbReference type="PRINTS" id="PR01438">
    <property type="entry name" value="UNVRSLSTRESS"/>
</dbReference>
<comment type="similarity">
    <text evidence="1">Belongs to the universal stress protein A family.</text>
</comment>
<name>A0A9W6CWS2_9BACT</name>
<dbReference type="RefSeq" id="WP_281792301.1">
    <property type="nucleotide sequence ID" value="NZ_BSDR01000001.1"/>
</dbReference>
<dbReference type="EMBL" id="BSDR01000001">
    <property type="protein sequence ID" value="GLI33286.1"/>
    <property type="molecule type" value="Genomic_DNA"/>
</dbReference>
<accession>A0A9W6CWS2</accession>
<dbReference type="Proteomes" id="UP001144372">
    <property type="component" value="Unassembled WGS sequence"/>
</dbReference>
<dbReference type="Pfam" id="PF00582">
    <property type="entry name" value="Usp"/>
    <property type="match status" value="1"/>
</dbReference>
<proteinExistence type="inferred from homology"/>
<dbReference type="PANTHER" id="PTHR46268">
    <property type="entry name" value="STRESS RESPONSE PROTEIN NHAX"/>
    <property type="match status" value="1"/>
</dbReference>
<protein>
    <recommendedName>
        <fullName evidence="2">UspA domain-containing protein</fullName>
    </recommendedName>
</protein>
<feature type="domain" description="UspA" evidence="2">
    <location>
        <begin position="2"/>
        <end position="144"/>
    </location>
</feature>
<keyword evidence="4" id="KW-1185">Reference proteome</keyword>
<dbReference type="AlphaFoldDB" id="A0A9W6CWS2"/>
<gene>
    <name evidence="3" type="primary">uspA</name>
    <name evidence="3" type="ORF">DAMNIGENAA_07190</name>
</gene>
<evidence type="ECO:0000259" key="2">
    <source>
        <dbReference type="Pfam" id="PF00582"/>
    </source>
</evidence>
<evidence type="ECO:0000313" key="3">
    <source>
        <dbReference type="EMBL" id="GLI33286.1"/>
    </source>
</evidence>